<dbReference type="Pfam" id="PF07993">
    <property type="entry name" value="NAD_binding_4"/>
    <property type="match status" value="1"/>
</dbReference>
<dbReference type="FunFam" id="3.30.300.30:FF:000015">
    <property type="entry name" value="Nonribosomal peptide synthase SidD"/>
    <property type="match status" value="2"/>
</dbReference>
<dbReference type="InterPro" id="IPR042099">
    <property type="entry name" value="ANL_N_sf"/>
</dbReference>
<dbReference type="EMBL" id="JAPWDO010000003">
    <property type="protein sequence ID" value="KAJ5480648.1"/>
    <property type="molecule type" value="Genomic_DNA"/>
</dbReference>
<dbReference type="NCBIfam" id="TIGR01746">
    <property type="entry name" value="Thioester-redct"/>
    <property type="match status" value="1"/>
</dbReference>
<dbReference type="GO" id="GO:0005737">
    <property type="term" value="C:cytoplasm"/>
    <property type="evidence" value="ECO:0007669"/>
    <property type="project" value="TreeGrafter"/>
</dbReference>
<gene>
    <name evidence="6" type="ORF">N7530_006157</name>
</gene>
<dbReference type="Proteomes" id="UP001147760">
    <property type="component" value="Unassembled WGS sequence"/>
</dbReference>
<dbReference type="Gene3D" id="3.40.50.12780">
    <property type="entry name" value="N-terminal domain of ligase-like"/>
    <property type="match status" value="2"/>
</dbReference>
<feature type="region of interest" description="Disordered" evidence="4">
    <location>
        <begin position="751"/>
        <end position="774"/>
    </location>
</feature>
<dbReference type="Gene3D" id="3.30.559.10">
    <property type="entry name" value="Chloramphenicol acetyltransferase-like domain"/>
    <property type="match status" value="1"/>
</dbReference>
<dbReference type="CDD" id="cd05918">
    <property type="entry name" value="A_NRPS_SidN3_like"/>
    <property type="match status" value="2"/>
</dbReference>
<dbReference type="Gene3D" id="3.30.300.30">
    <property type="match status" value="2"/>
</dbReference>
<dbReference type="PANTHER" id="PTHR45527:SF12">
    <property type="entry name" value="NONRIBOSOMAL PEPTIDE SYNTHETASE IVOA"/>
    <property type="match status" value="1"/>
</dbReference>
<feature type="compositionally biased region" description="Pro residues" evidence="4">
    <location>
        <begin position="765"/>
        <end position="774"/>
    </location>
</feature>
<sequence length="2325" mass="253420">MNTTTTPVECLSIPLLDFQHDSLSHVFLLSWAILLAEYQGSTSIDLSARRVGSHGAKEGNQPLQVDIDPDSSIAHTLQTVAKLPLLLAETSLNVPNSQHLQGPWVSIHIPCGSSGPLSGHKHLVDNIDDLDKGEVLRLVVLQRLGSPIAVRLHYSAVHVDPLAARRLLRQFRDLSRQILMQSPDERASRTISHLDSLTDSDREALVAWNSPTFPLIADCLHWRVAAQAQENPSAPAVSAWDGDFSYAELDHLSRKVACLLRRNGVTKGAMVPLLLEKSKWMVVGVLGIYHAGAAAVTVCTSHPDAYVSKIIEQTAAPCILTSPSQAHRLQGQLPPLLVISDAISDMFLTSADGLDLVEVTPEDLAVVIFTSGSTGTPKGVLLTHQAIATSTTYHGRAVGAIPQTRILQFSSYAFDMSVIETWYALAHSGCLCVPSETQRLESLPSFVRRHDASWAFITPSLLRTYKPGELPLRTIVLGGENVPADLVQQWHPHARLFDLWGPAETAGAAGCAIHPEHWIPGTFGHGTGCRLWVSRPDDPDRLAGIGTVGEVLIEGETVALGYLNDPERTSQAMIAPPAWRASFPFPVYGRFFRTGDLVQYNPDGSVRYVARRDTMVKVQGQRVDLDAIEAMIRKYQQGKSVAVDAIPLPGRLGRRDPVLVAFVETTHGAGFQENAMGPIQNVSQCRQAATALQAHLTDVLPRFMVPGFVIPLVSLPLGPTGKVDKKRLRGFVSQQSPAALVAWLQGRSSTDSPPLTAPMKSAFKAPPPHSKPPLPQWSKEEYQLADLVASILGTDASLIDRDIPFRQQGGRVLTAPSPDSLIPSSDRDLLLGFAAAQCHLASTDIEDIYPCTPLQEALLAITTGRADGSYVDRFVFAPQSPEALEALLRSWNTLVAEVPVLRTRIVQNDAGHFFQVVVRAAQPLPWTKESSTDNFLARDATSEMAFGKPLLRMATIGGTNDSCLAIALHHAIYDGWTWTLLLRRLEHFLQGHPQVDKLAPFSSFVHHLSHGAPRADVETFWRQKLAEVPPITYPEYPSLDYTPRTTMVIKREIPGTLSTIEASHTAQLQLAWAQLLSLYSNCSDVVFGSVRSGREGGLPGIAMIAGPTIATVPVRMVIDPNQSIRKAWNQIEEEMSALQPFQHTGLQHIARLGPETAVAGKLRSLLVVQADPENTVSPTLGMIQSHPGTAQGVQGWALVLVVTPTRTSWTLELLADEALVSRRQASRLVEQLLHLLFSGYNDPQRRLGEVHLLSPSDAMELAGWQEGATQPVDTDLASLIHFRAAQAPDAIAVDAWDGTLTYAEIEGNARALAAHLPVTGTIALCFGRSRWVPVAMLAALQAGRPFVMLDPEQPAAQREMMCSSVKAVLVLTDTTTQELALGLGAKILLVEKGRVPSSSPTCIDSLRCRSHLGSEVAYIVFTSGSTGKPKAVVIEQRQFAAAALAQQERLAISAESRVLHLSSYAFDSFAVEIITTLTAGGCVCIPTEHDSRHEMAAAVKQFRATWLVLTPSLLRLLEGVSLPTLRTVVAVGESLDPVQASWWAHRVQLLCGYGPTECCTGASAQPINAESPEVHNIGAGMGCHFALIDCENPRRLVPIGCIGEIVINGPIVGRCYLDDPERSQAVFLEATPWKTGAGMSTRLYRTGDLGRYNDDGTVTFLGRRGPEVKLRGQRLDLHAVEQRLQQTWPVPATILAILVRPKQTNSSPMLVALVAQHQEWSARADHNIFCDPDPDFQQIAREVQAILHAQGPAVMVPTLVLQLARSPLTASGKLDGPAIHRAAAALTSEELHRYGNVGMDEQDCPLLDARETVALKLTQWLDEIHAQHALGPADSPIRGRNVRPVQLGVDSIRMVAFASQIFREYQVRIHVTVLFQATLTVRQIAAMIEAGGTLPNGKVTSFMPKWRMDYHRLAARIDQLPRKASQTIVSSQPNAAGRRVFLTGATGFLGSRILQQLATTADVESVTVLVRAPSEAEAFIRLVGSARRGQWWRDEYRRVIKVWHGDLAQPQLGLSDVQWAHLSRGAFDCIIHNGAMVHWVYPYSMLQPVNVQSTVELLSAIAQAPTMSIQFTYISALRPGDAVLSDIDALVASEAADEDGGYAQTKAVSELLLHRYTQGRDARIAIVRPGLMMGASVDGAPNADDVLWRTVAAAVAVGGFNGSRAAMKDWIYLAPVDWVATVVMAETIFSPTDRAGLALTSIEDGLLARDFWRAITQATSRIRPLESLSDVEWLDRVQVQLQTHREQHPLWPVWDFVRATAGALGHPRATKTPTCHAGPSILWMTLLRNAQYLVSLGLEEMDLVAGYGKDILFSRNTRLVNTALD</sequence>
<evidence type="ECO:0000313" key="6">
    <source>
        <dbReference type="EMBL" id="KAJ5480648.1"/>
    </source>
</evidence>
<dbReference type="OrthoDB" id="416786at2759"/>
<organism evidence="6 7">
    <name type="scientific">Penicillium desertorum</name>
    <dbReference type="NCBI Taxonomy" id="1303715"/>
    <lineage>
        <taxon>Eukaryota</taxon>
        <taxon>Fungi</taxon>
        <taxon>Dikarya</taxon>
        <taxon>Ascomycota</taxon>
        <taxon>Pezizomycotina</taxon>
        <taxon>Eurotiomycetes</taxon>
        <taxon>Eurotiomycetidae</taxon>
        <taxon>Eurotiales</taxon>
        <taxon>Aspergillaceae</taxon>
        <taxon>Penicillium</taxon>
    </lineage>
</organism>
<dbReference type="SUPFAM" id="SSF56801">
    <property type="entry name" value="Acetyl-CoA synthetase-like"/>
    <property type="match status" value="2"/>
</dbReference>
<dbReference type="PROSITE" id="PS00455">
    <property type="entry name" value="AMP_BINDING"/>
    <property type="match status" value="2"/>
</dbReference>
<dbReference type="GO" id="GO:0044550">
    <property type="term" value="P:secondary metabolite biosynthetic process"/>
    <property type="evidence" value="ECO:0007669"/>
    <property type="project" value="TreeGrafter"/>
</dbReference>
<proteinExistence type="predicted"/>
<reference evidence="6" key="2">
    <citation type="journal article" date="2023" name="IMA Fungus">
        <title>Comparative genomic study of the Penicillium genus elucidates a diverse pangenome and 15 lateral gene transfer events.</title>
        <authorList>
            <person name="Petersen C."/>
            <person name="Sorensen T."/>
            <person name="Nielsen M.R."/>
            <person name="Sondergaard T.E."/>
            <person name="Sorensen J.L."/>
            <person name="Fitzpatrick D.A."/>
            <person name="Frisvad J.C."/>
            <person name="Nielsen K.L."/>
        </authorList>
    </citation>
    <scope>NUCLEOTIDE SEQUENCE</scope>
    <source>
        <strain evidence="6">IBT 17660</strain>
    </source>
</reference>
<dbReference type="SUPFAM" id="SSF51735">
    <property type="entry name" value="NAD(P)-binding Rossmann-fold domains"/>
    <property type="match status" value="1"/>
</dbReference>
<evidence type="ECO:0000256" key="3">
    <source>
        <dbReference type="ARBA" id="ARBA00022598"/>
    </source>
</evidence>
<dbReference type="InterPro" id="IPR020845">
    <property type="entry name" value="AMP-binding_CS"/>
</dbReference>
<dbReference type="InterPro" id="IPR010080">
    <property type="entry name" value="Thioester_reductase-like_dom"/>
</dbReference>
<dbReference type="GO" id="GO:0016874">
    <property type="term" value="F:ligase activity"/>
    <property type="evidence" value="ECO:0007669"/>
    <property type="project" value="UniProtKB-KW"/>
</dbReference>
<dbReference type="Pfam" id="PF00550">
    <property type="entry name" value="PP-binding"/>
    <property type="match status" value="1"/>
</dbReference>
<evidence type="ECO:0000259" key="5">
    <source>
        <dbReference type="PROSITE" id="PS50075"/>
    </source>
</evidence>
<feature type="domain" description="Carrier" evidence="5">
    <location>
        <begin position="1807"/>
        <end position="1892"/>
    </location>
</feature>
<dbReference type="InterPro" id="IPR045851">
    <property type="entry name" value="AMP-bd_C_sf"/>
</dbReference>
<dbReference type="Pfam" id="PF00668">
    <property type="entry name" value="Condensation"/>
    <property type="match status" value="1"/>
</dbReference>
<accession>A0A9W9X1C9</accession>
<keyword evidence="3" id="KW-0436">Ligase</keyword>
<dbReference type="CDD" id="cd19545">
    <property type="entry name" value="FUM14_C_NRPS-like"/>
    <property type="match status" value="1"/>
</dbReference>
<dbReference type="InterPro" id="IPR001242">
    <property type="entry name" value="Condensation_dom"/>
</dbReference>
<dbReference type="Pfam" id="PF00501">
    <property type="entry name" value="AMP-binding"/>
    <property type="match status" value="2"/>
</dbReference>
<reference evidence="6" key="1">
    <citation type="submission" date="2022-12" db="EMBL/GenBank/DDBJ databases">
        <authorList>
            <person name="Petersen C."/>
        </authorList>
    </citation>
    <scope>NUCLEOTIDE SEQUENCE</scope>
    <source>
        <strain evidence="6">IBT 17660</strain>
    </source>
</reference>
<dbReference type="InterPro" id="IPR013120">
    <property type="entry name" value="FAR_NAD-bd"/>
</dbReference>
<dbReference type="InterPro" id="IPR009081">
    <property type="entry name" value="PP-bd_ACP"/>
</dbReference>
<keyword evidence="7" id="KW-1185">Reference proteome</keyword>
<name>A0A9W9X1C9_9EURO</name>
<keyword evidence="1" id="KW-0596">Phosphopantetheine</keyword>
<dbReference type="Gene3D" id="1.10.1200.10">
    <property type="entry name" value="ACP-like"/>
    <property type="match status" value="1"/>
</dbReference>
<evidence type="ECO:0000313" key="7">
    <source>
        <dbReference type="Proteomes" id="UP001147760"/>
    </source>
</evidence>
<dbReference type="InterPro" id="IPR000873">
    <property type="entry name" value="AMP-dep_synth/lig_dom"/>
</dbReference>
<protein>
    <recommendedName>
        <fullName evidence="5">Carrier domain-containing protein</fullName>
    </recommendedName>
</protein>
<comment type="caution">
    <text evidence="6">The sequence shown here is derived from an EMBL/GenBank/DDBJ whole genome shotgun (WGS) entry which is preliminary data.</text>
</comment>
<dbReference type="PANTHER" id="PTHR45527">
    <property type="entry name" value="NONRIBOSOMAL PEPTIDE SYNTHETASE"/>
    <property type="match status" value="1"/>
</dbReference>
<keyword evidence="2" id="KW-0597">Phosphoprotein</keyword>
<evidence type="ECO:0000256" key="1">
    <source>
        <dbReference type="ARBA" id="ARBA00022450"/>
    </source>
</evidence>
<dbReference type="InterPro" id="IPR036736">
    <property type="entry name" value="ACP-like_sf"/>
</dbReference>
<evidence type="ECO:0000256" key="4">
    <source>
        <dbReference type="SAM" id="MobiDB-lite"/>
    </source>
</evidence>
<dbReference type="GO" id="GO:0043041">
    <property type="term" value="P:amino acid activation for nonribosomal peptide biosynthetic process"/>
    <property type="evidence" value="ECO:0007669"/>
    <property type="project" value="TreeGrafter"/>
</dbReference>
<dbReference type="GO" id="GO:0031177">
    <property type="term" value="F:phosphopantetheine binding"/>
    <property type="evidence" value="ECO:0007669"/>
    <property type="project" value="TreeGrafter"/>
</dbReference>
<dbReference type="InterPro" id="IPR023213">
    <property type="entry name" value="CAT-like_dom_sf"/>
</dbReference>
<dbReference type="PROSITE" id="PS50075">
    <property type="entry name" value="CARRIER"/>
    <property type="match status" value="1"/>
</dbReference>
<dbReference type="SUPFAM" id="SSF52777">
    <property type="entry name" value="CoA-dependent acyltransferases"/>
    <property type="match status" value="2"/>
</dbReference>
<dbReference type="Gene3D" id="3.40.50.720">
    <property type="entry name" value="NAD(P)-binding Rossmann-like Domain"/>
    <property type="match status" value="1"/>
</dbReference>
<dbReference type="Gene3D" id="3.30.559.30">
    <property type="entry name" value="Nonribosomal peptide synthetase, condensation domain"/>
    <property type="match status" value="2"/>
</dbReference>
<dbReference type="InterPro" id="IPR036291">
    <property type="entry name" value="NAD(P)-bd_dom_sf"/>
</dbReference>
<dbReference type="SUPFAM" id="SSF47336">
    <property type="entry name" value="ACP-like"/>
    <property type="match status" value="1"/>
</dbReference>
<evidence type="ECO:0000256" key="2">
    <source>
        <dbReference type="ARBA" id="ARBA00022553"/>
    </source>
</evidence>